<comment type="similarity">
    <text evidence="10">In the N-terminal section; belongs to the methyltransferase superfamily. tRNA (mnm(5)s(2)U34)-methyltransferase family.</text>
</comment>
<dbReference type="InterPro" id="IPR008471">
    <property type="entry name" value="MnmC-like_methylTransf"/>
</dbReference>
<evidence type="ECO:0000313" key="14">
    <source>
        <dbReference type="Proteomes" id="UP000239504"/>
    </source>
</evidence>
<evidence type="ECO:0000256" key="7">
    <source>
        <dbReference type="ARBA" id="ARBA00022827"/>
    </source>
</evidence>
<sequence length="642" mass="67683">MSGGKHMDEAAIEWGAPGDGDAPFFLAPRSIGFDDVYFSGDGAAETRHIFLAGNGLPARFDAPRFSIGELGFGTGLNFLCAWAAWNKAEKPEGARLSFFSVEAFPLSAGDMARAHEAWPDFEPLAARMREQLPPPHPGFHHIAFGDVSLTLYYGDALAGLSQTQGGVDAWFLDGFSPAKNPAMWSEDIFKELARLSKRQASFATFTVAGGVRRALEAAGFDWEKRPGFGRKKQMLAGRITAPPDETKRAPWFTEGAPLKSGARIAVIGAGIAGASLAHALKAAGFNPSVYEALAPASGASGNPAGLVMPRLDVGDTPAGAFHALSYLHTVKLLKEVGGGIFEPCGVLLHAVGEKERARQEKLLAQGALPEGWMARREEGLFFPQGGVVDPPGFVAALLGDAPLIAERVRRLMQTENGWRVITDESREEFDGVVIANGLDALRFAEARTLPLGGSAGQVDWFPDAAPPANAHAFGPYAAPCPKFGERGGGAIIGATYAPAAIGAIGAKARFTKEATGSNIAAMARALPDFASTLAADASRPRASVRCTTPDRLPVCGPLPDWGFYGGAYDDLRTGKRKNYPPGELRPGLFVLTGLGSRGLVTAPYAAALLAAALSGAPVDSTILQALHPARFFIRDLKRAGAR</sequence>
<keyword evidence="2 10" id="KW-0489">Methyltransferase</keyword>
<dbReference type="EC" id="2.1.1.61" evidence="10"/>
<dbReference type="SUPFAM" id="SSF51905">
    <property type="entry name" value="FAD/NAD(P)-binding domain"/>
    <property type="match status" value="1"/>
</dbReference>
<proteinExistence type="inferred from homology"/>
<dbReference type="EC" id="1.5.-.-" evidence="10"/>
<keyword evidence="9 10" id="KW-0511">Multifunctional enzyme</keyword>
<dbReference type="HAMAP" id="MF_01102">
    <property type="entry name" value="MnmC"/>
    <property type="match status" value="1"/>
</dbReference>
<keyword evidence="5 10" id="KW-0949">S-adenosyl-L-methionine</keyword>
<feature type="region of interest" description="tRNA (mnm(5)s(2)U34)-methyltransferase" evidence="10">
    <location>
        <begin position="1"/>
        <end position="240"/>
    </location>
</feature>
<dbReference type="GO" id="GO:0004808">
    <property type="term" value="F:tRNA (5-methylaminomethyl-2-thiouridylate)(34)-methyltransferase activity"/>
    <property type="evidence" value="ECO:0007669"/>
    <property type="project" value="UniProtKB-EC"/>
</dbReference>
<feature type="domain" description="FAD dependent oxidoreductase" evidence="11">
    <location>
        <begin position="263"/>
        <end position="611"/>
    </location>
</feature>
<dbReference type="Gene3D" id="3.50.50.60">
    <property type="entry name" value="FAD/NAD(P)-binding domain"/>
    <property type="match status" value="1"/>
</dbReference>
<dbReference type="OrthoDB" id="9786494at2"/>
<evidence type="ECO:0000256" key="2">
    <source>
        <dbReference type="ARBA" id="ARBA00022603"/>
    </source>
</evidence>
<evidence type="ECO:0000259" key="12">
    <source>
        <dbReference type="Pfam" id="PF05430"/>
    </source>
</evidence>
<dbReference type="InterPro" id="IPR029063">
    <property type="entry name" value="SAM-dependent_MTases_sf"/>
</dbReference>
<evidence type="ECO:0000256" key="1">
    <source>
        <dbReference type="ARBA" id="ARBA00022490"/>
    </source>
</evidence>
<dbReference type="InterPro" id="IPR023032">
    <property type="entry name" value="tRNA_MAMT_biosynth_bifunc_MnmC"/>
</dbReference>
<dbReference type="Gene3D" id="3.40.50.150">
    <property type="entry name" value="Vaccinia Virus protein VP39"/>
    <property type="match status" value="1"/>
</dbReference>
<evidence type="ECO:0000259" key="11">
    <source>
        <dbReference type="Pfam" id="PF01266"/>
    </source>
</evidence>
<accession>A0A2S7K9I5</accession>
<dbReference type="Proteomes" id="UP000239504">
    <property type="component" value="Unassembled WGS sequence"/>
</dbReference>
<dbReference type="GO" id="GO:0005737">
    <property type="term" value="C:cytoplasm"/>
    <property type="evidence" value="ECO:0007669"/>
    <property type="project" value="UniProtKB-SubCell"/>
</dbReference>
<evidence type="ECO:0000256" key="6">
    <source>
        <dbReference type="ARBA" id="ARBA00022694"/>
    </source>
</evidence>
<dbReference type="GO" id="GO:0016645">
    <property type="term" value="F:oxidoreductase activity, acting on the CH-NH group of donors"/>
    <property type="evidence" value="ECO:0007669"/>
    <property type="project" value="InterPro"/>
</dbReference>
<dbReference type="InterPro" id="IPR036188">
    <property type="entry name" value="FAD/NAD-bd_sf"/>
</dbReference>
<keyword evidence="1 10" id="KW-0963">Cytoplasm</keyword>
<dbReference type="GO" id="GO:0002097">
    <property type="term" value="P:tRNA wobble base modification"/>
    <property type="evidence" value="ECO:0007669"/>
    <property type="project" value="UniProtKB-UniRule"/>
</dbReference>
<dbReference type="InterPro" id="IPR047785">
    <property type="entry name" value="tRNA_MNMC2"/>
</dbReference>
<dbReference type="NCBIfam" id="NF033855">
    <property type="entry name" value="tRNA_MNMC2"/>
    <property type="match status" value="1"/>
</dbReference>
<keyword evidence="3 10" id="KW-0285">Flavoprotein</keyword>
<dbReference type="Pfam" id="PF05430">
    <property type="entry name" value="Methyltransf_30"/>
    <property type="match status" value="1"/>
</dbReference>
<dbReference type="NCBIfam" id="NF002481">
    <property type="entry name" value="PRK01747.1-2"/>
    <property type="match status" value="1"/>
</dbReference>
<comment type="caution">
    <text evidence="13">The sequence shown here is derived from an EMBL/GenBank/DDBJ whole genome shotgun (WGS) entry which is preliminary data.</text>
</comment>
<dbReference type="InterPro" id="IPR006076">
    <property type="entry name" value="FAD-dep_OxRdtase"/>
</dbReference>
<dbReference type="RefSeq" id="WP_104828822.1">
    <property type="nucleotide sequence ID" value="NZ_PJCH01000003.1"/>
</dbReference>
<evidence type="ECO:0000256" key="3">
    <source>
        <dbReference type="ARBA" id="ARBA00022630"/>
    </source>
</evidence>
<dbReference type="NCBIfam" id="TIGR03197">
    <property type="entry name" value="MnmC_Cterm"/>
    <property type="match status" value="1"/>
</dbReference>
<dbReference type="PANTHER" id="PTHR13847">
    <property type="entry name" value="SARCOSINE DEHYDROGENASE-RELATED"/>
    <property type="match status" value="1"/>
</dbReference>
<keyword evidence="14" id="KW-1185">Reference proteome</keyword>
<keyword evidence="4 10" id="KW-0808">Transferase</keyword>
<gene>
    <name evidence="10" type="primary">mnmC</name>
    <name evidence="13" type="ORF">CW354_04375</name>
</gene>
<dbReference type="EMBL" id="PJCH01000003">
    <property type="protein sequence ID" value="PQA89184.1"/>
    <property type="molecule type" value="Genomic_DNA"/>
</dbReference>
<feature type="domain" description="MnmC-like methyltransferase" evidence="12">
    <location>
        <begin position="121"/>
        <end position="237"/>
    </location>
</feature>
<dbReference type="InterPro" id="IPR017610">
    <property type="entry name" value="tRNA_S-uridine_synth_MnmC_C"/>
</dbReference>
<feature type="region of interest" description="FAD-dependent cmnm(5)s(2)U34 oxidoreductase" evidence="10">
    <location>
        <begin position="267"/>
        <end position="642"/>
    </location>
</feature>
<dbReference type="GO" id="GO:0032259">
    <property type="term" value="P:methylation"/>
    <property type="evidence" value="ECO:0007669"/>
    <property type="project" value="UniProtKB-KW"/>
</dbReference>
<evidence type="ECO:0000256" key="5">
    <source>
        <dbReference type="ARBA" id="ARBA00022691"/>
    </source>
</evidence>
<dbReference type="Pfam" id="PF01266">
    <property type="entry name" value="DAO"/>
    <property type="match status" value="1"/>
</dbReference>
<organism evidence="13 14">
    <name type="scientific">Hyphococcus luteus</name>
    <dbReference type="NCBI Taxonomy" id="2058213"/>
    <lineage>
        <taxon>Bacteria</taxon>
        <taxon>Pseudomonadati</taxon>
        <taxon>Pseudomonadota</taxon>
        <taxon>Alphaproteobacteria</taxon>
        <taxon>Parvularculales</taxon>
        <taxon>Parvularculaceae</taxon>
        <taxon>Hyphococcus</taxon>
    </lineage>
</organism>
<evidence type="ECO:0000256" key="8">
    <source>
        <dbReference type="ARBA" id="ARBA00023002"/>
    </source>
</evidence>
<comment type="similarity">
    <text evidence="10">In the C-terminal section; belongs to the DAO family.</text>
</comment>
<reference evidence="13 14" key="1">
    <citation type="submission" date="2017-12" db="EMBL/GenBank/DDBJ databases">
        <authorList>
            <person name="Hurst M.R.H."/>
        </authorList>
    </citation>
    <scope>NUCLEOTIDE SEQUENCE [LARGE SCALE GENOMIC DNA]</scope>
    <source>
        <strain evidence="13 14">SY-3-19</strain>
    </source>
</reference>
<evidence type="ECO:0000256" key="4">
    <source>
        <dbReference type="ARBA" id="ARBA00022679"/>
    </source>
</evidence>
<dbReference type="GO" id="GO:0050660">
    <property type="term" value="F:flavin adenine dinucleotide binding"/>
    <property type="evidence" value="ECO:0007669"/>
    <property type="project" value="UniProtKB-UniRule"/>
</dbReference>
<evidence type="ECO:0000256" key="9">
    <source>
        <dbReference type="ARBA" id="ARBA00023268"/>
    </source>
</evidence>
<dbReference type="AlphaFoldDB" id="A0A2S7K9I5"/>
<evidence type="ECO:0000256" key="10">
    <source>
        <dbReference type="HAMAP-Rule" id="MF_01102"/>
    </source>
</evidence>
<keyword evidence="8 10" id="KW-0560">Oxidoreductase</keyword>
<evidence type="ECO:0000313" key="13">
    <source>
        <dbReference type="EMBL" id="PQA89184.1"/>
    </source>
</evidence>
<protein>
    <recommendedName>
        <fullName evidence="10">tRNA 5-methylaminomethyl-2-thiouridine biosynthesis bifunctional protein MnmC</fullName>
        <shortName evidence="10">tRNA mnm(5)s(2)U biosynthesis bifunctional protein</shortName>
    </recommendedName>
    <domain>
        <recommendedName>
            <fullName evidence="10">tRNA (mnm(5)s(2)U34)-methyltransferase</fullName>
            <ecNumber evidence="10">2.1.1.61</ecNumber>
        </recommendedName>
    </domain>
    <domain>
        <recommendedName>
            <fullName evidence="10">FAD-dependent cmnm(5)s(2)U34 oxidoreductase</fullName>
            <ecNumber evidence="10">1.5.-.-</ecNumber>
        </recommendedName>
    </domain>
</protein>
<comment type="subcellular location">
    <subcellularLocation>
        <location evidence="10">Cytoplasm</location>
    </subcellularLocation>
</comment>
<keyword evidence="6 10" id="KW-0819">tRNA processing</keyword>
<comment type="catalytic activity">
    <reaction evidence="10">
        <text>5-aminomethyl-2-thiouridine(34) in tRNA + S-adenosyl-L-methionine = 5-methylaminomethyl-2-thiouridine(34) in tRNA + S-adenosyl-L-homocysteine + H(+)</text>
        <dbReference type="Rhea" id="RHEA:19569"/>
        <dbReference type="Rhea" id="RHEA-COMP:10195"/>
        <dbReference type="Rhea" id="RHEA-COMP:10197"/>
        <dbReference type="ChEBI" id="CHEBI:15378"/>
        <dbReference type="ChEBI" id="CHEBI:57856"/>
        <dbReference type="ChEBI" id="CHEBI:59789"/>
        <dbReference type="ChEBI" id="CHEBI:74454"/>
        <dbReference type="ChEBI" id="CHEBI:74455"/>
        <dbReference type="EC" id="2.1.1.61"/>
    </reaction>
</comment>
<dbReference type="Gene3D" id="3.30.9.10">
    <property type="entry name" value="D-Amino Acid Oxidase, subunit A, domain 2"/>
    <property type="match status" value="1"/>
</dbReference>
<comment type="function">
    <text evidence="10">Catalyzes the last two steps in the biosynthesis of 5-methylaminomethyl-2-thiouridine (mnm(5)s(2)U) at the wobble position (U34) in tRNA. Catalyzes the FAD-dependent demodification of cmnm(5)s(2)U34 to nm(5)s(2)U34, followed by the transfer of a methyl group from S-adenosyl-L-methionine to nm(5)s(2)U34, to form mnm(5)s(2)U34.</text>
</comment>
<keyword evidence="7 10" id="KW-0274">FAD</keyword>
<name>A0A2S7K9I5_9PROT</name>
<dbReference type="PANTHER" id="PTHR13847:SF283">
    <property type="entry name" value="TRNA 5-METHYLAMINOMETHYL-2-THIOURIDINE BIOSYNTHESIS BIFUNCTIONAL PROTEIN MNMC"/>
    <property type="match status" value="1"/>
</dbReference>
<comment type="cofactor">
    <cofactor evidence="10">
        <name>FAD</name>
        <dbReference type="ChEBI" id="CHEBI:57692"/>
    </cofactor>
</comment>